<dbReference type="SFLD" id="SFLDG01138">
    <property type="entry name" value="C1.6.2:_Deoxy-d-mannose-octulo"/>
    <property type="match status" value="1"/>
</dbReference>
<evidence type="ECO:0000256" key="2">
    <source>
        <dbReference type="ARBA" id="ARBA00005893"/>
    </source>
</evidence>
<proteinExistence type="inferred from homology"/>
<feature type="binding site" evidence="7">
    <location>
        <position position="11"/>
    </location>
    <ligand>
        <name>substrate</name>
    </ligand>
</feature>
<reference evidence="8 9" key="1">
    <citation type="journal article" date="2019" name="Indoor Air">
        <title>Impacts of indoor surface finishes on bacterial viability.</title>
        <authorList>
            <person name="Hu J."/>
            <person name="Maamar S.B."/>
            <person name="Glawe A.J."/>
            <person name="Gottel N."/>
            <person name="Gilbert J.A."/>
            <person name="Hartmann E.M."/>
        </authorList>
    </citation>
    <scope>NUCLEOTIDE SEQUENCE [LARGE SCALE GENOMIC DNA]</scope>
    <source>
        <strain evidence="8 9">AF060A6</strain>
    </source>
</reference>
<evidence type="ECO:0000256" key="3">
    <source>
        <dbReference type="ARBA" id="ARBA00011881"/>
    </source>
</evidence>
<evidence type="ECO:0000256" key="4">
    <source>
        <dbReference type="ARBA" id="ARBA00022723"/>
    </source>
</evidence>
<keyword evidence="5 8" id="KW-0378">Hydrolase</keyword>
<dbReference type="PANTHER" id="PTHR21485">
    <property type="entry name" value="HAD SUPERFAMILY MEMBERS CMAS AND KDSC"/>
    <property type="match status" value="1"/>
</dbReference>
<dbReference type="InterPro" id="IPR036412">
    <property type="entry name" value="HAD-like_sf"/>
</dbReference>
<evidence type="ECO:0000256" key="1">
    <source>
        <dbReference type="ARBA" id="ARBA00001946"/>
    </source>
</evidence>
<sequence>MDIKLIVLDVDGVLTDGKLYIGSDGEEYKAFNAQDGMGISLAHYTGIKTAIITGRKSNAVTKRANELRIDYLYQGIHDKIDVLWEIKNDLGIDLEQICYIGDDINDLPILKEVGLPCAPNNAVPIVKENAKYVANENGGEGAVREIIDQILSVQENYQLLIEDYLAGKVRVIQ</sequence>
<dbReference type="CDD" id="cd01630">
    <property type="entry name" value="HAD_KDO-like"/>
    <property type="match status" value="1"/>
</dbReference>
<dbReference type="GO" id="GO:0016788">
    <property type="term" value="F:hydrolase activity, acting on ester bonds"/>
    <property type="evidence" value="ECO:0007669"/>
    <property type="project" value="InterPro"/>
</dbReference>
<dbReference type="Proteomes" id="UP000306477">
    <property type="component" value="Unassembled WGS sequence"/>
</dbReference>
<dbReference type="Pfam" id="PF08282">
    <property type="entry name" value="Hydrolase_3"/>
    <property type="match status" value="1"/>
</dbReference>
<gene>
    <name evidence="8" type="ORF">E1I69_16605</name>
</gene>
<dbReference type="EMBL" id="SLUB01000035">
    <property type="protein sequence ID" value="THE11028.1"/>
    <property type="molecule type" value="Genomic_DNA"/>
</dbReference>
<dbReference type="GO" id="GO:0046872">
    <property type="term" value="F:metal ion binding"/>
    <property type="evidence" value="ECO:0007669"/>
    <property type="project" value="UniProtKB-KW"/>
</dbReference>
<dbReference type="SFLD" id="SFLDS00003">
    <property type="entry name" value="Haloacid_Dehalogenase"/>
    <property type="match status" value="1"/>
</dbReference>
<evidence type="ECO:0000313" key="9">
    <source>
        <dbReference type="Proteomes" id="UP000306477"/>
    </source>
</evidence>
<dbReference type="PANTHER" id="PTHR21485:SF3">
    <property type="entry name" value="N-ACYLNEURAMINATE CYTIDYLYLTRANSFERASE"/>
    <property type="match status" value="1"/>
</dbReference>
<keyword evidence="9" id="KW-1185">Reference proteome</keyword>
<dbReference type="InterPro" id="IPR023214">
    <property type="entry name" value="HAD_sf"/>
</dbReference>
<keyword evidence="6 7" id="KW-0460">Magnesium</keyword>
<accession>A0A4S3PNK5</accession>
<dbReference type="NCBIfam" id="TIGR01670">
    <property type="entry name" value="KdsC-phosphatas"/>
    <property type="match status" value="1"/>
</dbReference>
<dbReference type="InterPro" id="IPR050793">
    <property type="entry name" value="CMP-NeuNAc_synthase"/>
</dbReference>
<dbReference type="OrthoDB" id="9805604at2"/>
<comment type="caution">
    <text evidence="8">The sequence shown here is derived from an EMBL/GenBank/DDBJ whole genome shotgun (WGS) entry which is preliminary data.</text>
</comment>
<feature type="binding site" evidence="7">
    <location>
        <position position="102"/>
    </location>
    <ligand>
        <name>Mg(2+)</name>
        <dbReference type="ChEBI" id="CHEBI:18420"/>
    </ligand>
</feature>
<dbReference type="FunFam" id="3.40.50.1000:FF:000029">
    <property type="entry name" value="3-deoxy-D-manno-octulosonate 8-phosphate phosphatase KdsC"/>
    <property type="match status" value="1"/>
</dbReference>
<comment type="similarity">
    <text evidence="2">Belongs to the KdsC family.</text>
</comment>
<dbReference type="NCBIfam" id="TIGR01662">
    <property type="entry name" value="HAD-SF-IIIA"/>
    <property type="match status" value="1"/>
</dbReference>
<name>A0A4S3PNK5_9BACI</name>
<evidence type="ECO:0000256" key="5">
    <source>
        <dbReference type="ARBA" id="ARBA00022801"/>
    </source>
</evidence>
<dbReference type="Gene3D" id="3.40.50.1000">
    <property type="entry name" value="HAD superfamily/HAD-like"/>
    <property type="match status" value="1"/>
</dbReference>
<dbReference type="PIRSF" id="PIRSF006118">
    <property type="entry name" value="KDO8-P_Ptase"/>
    <property type="match status" value="1"/>
</dbReference>
<comment type="subunit">
    <text evidence="3">Homotetramer.</text>
</comment>
<dbReference type="InterPro" id="IPR006549">
    <property type="entry name" value="HAD-SF_hydro_IIIA"/>
</dbReference>
<dbReference type="InterPro" id="IPR010023">
    <property type="entry name" value="KdsC_fam"/>
</dbReference>
<evidence type="ECO:0000256" key="7">
    <source>
        <dbReference type="PIRSR" id="PIRSR006118-2"/>
    </source>
</evidence>
<organism evidence="8 9">
    <name type="scientific">Bacillus timonensis</name>
    <dbReference type="NCBI Taxonomy" id="1033734"/>
    <lineage>
        <taxon>Bacteria</taxon>
        <taxon>Bacillati</taxon>
        <taxon>Bacillota</taxon>
        <taxon>Bacilli</taxon>
        <taxon>Bacillales</taxon>
        <taxon>Bacillaceae</taxon>
        <taxon>Bacillus</taxon>
    </lineage>
</organism>
<dbReference type="SUPFAM" id="SSF56784">
    <property type="entry name" value="HAD-like"/>
    <property type="match status" value="1"/>
</dbReference>
<dbReference type="AlphaFoldDB" id="A0A4S3PNK5"/>
<dbReference type="RefSeq" id="WP_136380686.1">
    <property type="nucleotide sequence ID" value="NZ_SLUB01000035.1"/>
</dbReference>
<feature type="binding site" evidence="7">
    <location>
        <position position="9"/>
    </location>
    <ligand>
        <name>Mg(2+)</name>
        <dbReference type="ChEBI" id="CHEBI:18420"/>
    </ligand>
</feature>
<keyword evidence="4 7" id="KW-0479">Metal-binding</keyword>
<comment type="cofactor">
    <cofactor evidence="1 7">
        <name>Mg(2+)</name>
        <dbReference type="ChEBI" id="CHEBI:18420"/>
    </cofactor>
</comment>
<evidence type="ECO:0000256" key="6">
    <source>
        <dbReference type="ARBA" id="ARBA00022842"/>
    </source>
</evidence>
<dbReference type="SFLD" id="SFLDG01136">
    <property type="entry name" value="C1.6:_Phosphoserine_Phosphatas"/>
    <property type="match status" value="1"/>
</dbReference>
<evidence type="ECO:0000313" key="8">
    <source>
        <dbReference type="EMBL" id="THE11028.1"/>
    </source>
</evidence>
<protein>
    <submittedName>
        <fullName evidence="8">HAD-IIIA family hydrolase</fullName>
    </submittedName>
</protein>
<dbReference type="GO" id="GO:0008781">
    <property type="term" value="F:N-acylneuraminate cytidylyltransferase activity"/>
    <property type="evidence" value="ECO:0007669"/>
    <property type="project" value="TreeGrafter"/>
</dbReference>